<dbReference type="GO" id="GO:0005525">
    <property type="term" value="F:GTP binding"/>
    <property type="evidence" value="ECO:0007669"/>
    <property type="project" value="UniProtKB-UniRule"/>
</dbReference>
<feature type="binding site" evidence="9">
    <location>
        <begin position="194"/>
        <end position="198"/>
    </location>
    <ligand>
        <name>GTP</name>
        <dbReference type="ChEBI" id="CHEBI:37565"/>
    </ligand>
</feature>
<dbReference type="AlphaFoldDB" id="A0A6V8NGR5"/>
<dbReference type="CDD" id="cd17874">
    <property type="entry name" value="FtsY"/>
    <property type="match status" value="1"/>
</dbReference>
<gene>
    <name evidence="9" type="primary">ftsY</name>
    <name evidence="11" type="ORF">HKBW3S03_00752</name>
    <name evidence="12" type="ORF">HKBW3S34_00911</name>
</gene>
<dbReference type="PANTHER" id="PTHR43134:SF1">
    <property type="entry name" value="SIGNAL RECOGNITION PARTICLE RECEPTOR SUBUNIT ALPHA"/>
    <property type="match status" value="1"/>
</dbReference>
<evidence type="ECO:0000313" key="14">
    <source>
        <dbReference type="Proteomes" id="UP000588083"/>
    </source>
</evidence>
<dbReference type="SUPFAM" id="SSF52540">
    <property type="entry name" value="P-loop containing nucleoside triphosphate hydrolases"/>
    <property type="match status" value="1"/>
</dbReference>
<dbReference type="InterPro" id="IPR003593">
    <property type="entry name" value="AAA+_ATPase"/>
</dbReference>
<dbReference type="SMART" id="SM00963">
    <property type="entry name" value="SRP54_N"/>
    <property type="match status" value="1"/>
</dbReference>
<keyword evidence="3 9" id="KW-0547">Nucleotide-binding</keyword>
<feature type="binding site" evidence="9">
    <location>
        <begin position="112"/>
        <end position="119"/>
    </location>
    <ligand>
        <name>GTP</name>
        <dbReference type="ChEBI" id="CHEBI:37565"/>
    </ligand>
</feature>
<evidence type="ECO:0000256" key="8">
    <source>
        <dbReference type="ARBA" id="ARBA00048027"/>
    </source>
</evidence>
<keyword evidence="2 9" id="KW-0963">Cytoplasm</keyword>
<dbReference type="GO" id="GO:0005047">
    <property type="term" value="F:signal recognition particle binding"/>
    <property type="evidence" value="ECO:0007669"/>
    <property type="project" value="TreeGrafter"/>
</dbReference>
<dbReference type="InterPro" id="IPR036225">
    <property type="entry name" value="SRP/SRP_N"/>
</dbReference>
<dbReference type="RefSeq" id="WP_219853518.1">
    <property type="nucleotide sequence ID" value="NZ_BLRU01000052.1"/>
</dbReference>
<dbReference type="GO" id="GO:0006614">
    <property type="term" value="P:SRP-dependent cotranslational protein targeting to membrane"/>
    <property type="evidence" value="ECO:0007669"/>
    <property type="project" value="InterPro"/>
</dbReference>
<comment type="similarity">
    <text evidence="9">Belongs to the GTP-binding SRP family. FtsY subfamily.</text>
</comment>
<dbReference type="GO" id="GO:0005886">
    <property type="term" value="C:plasma membrane"/>
    <property type="evidence" value="ECO:0007669"/>
    <property type="project" value="UniProtKB-SubCell"/>
</dbReference>
<dbReference type="Pfam" id="PF00448">
    <property type="entry name" value="SRP54"/>
    <property type="match status" value="1"/>
</dbReference>
<evidence type="ECO:0000256" key="1">
    <source>
        <dbReference type="ARBA" id="ARBA00022475"/>
    </source>
</evidence>
<comment type="caution">
    <text evidence="11">The sequence shown here is derived from an EMBL/GenBank/DDBJ whole genome shotgun (WGS) entry which is preliminary data.</text>
</comment>
<dbReference type="Pfam" id="PF02881">
    <property type="entry name" value="SRP54_N"/>
    <property type="match status" value="1"/>
</dbReference>
<organism evidence="11 13">
    <name type="scientific">Candidatus Hakubella thermalkaliphila</name>
    <dbReference type="NCBI Taxonomy" id="2754717"/>
    <lineage>
        <taxon>Bacteria</taxon>
        <taxon>Bacillati</taxon>
        <taxon>Actinomycetota</taxon>
        <taxon>Actinomycetota incertae sedis</taxon>
        <taxon>Candidatus Hakubellales</taxon>
        <taxon>Candidatus Hakubellaceae</taxon>
        <taxon>Candidatus Hakubella</taxon>
    </lineage>
</organism>
<dbReference type="InterPro" id="IPR027417">
    <property type="entry name" value="P-loop_NTPase"/>
</dbReference>
<evidence type="ECO:0000256" key="4">
    <source>
        <dbReference type="ARBA" id="ARBA00022801"/>
    </source>
</evidence>
<accession>A0A6V8NGR5</accession>
<dbReference type="FunFam" id="1.20.120.140:FF:000002">
    <property type="entry name" value="Signal recognition particle receptor FtsY"/>
    <property type="match status" value="1"/>
</dbReference>
<keyword evidence="4 9" id="KW-0378">Hydrolase</keyword>
<evidence type="ECO:0000313" key="11">
    <source>
        <dbReference type="EMBL" id="GFP19247.1"/>
    </source>
</evidence>
<dbReference type="EMBL" id="BLRZ01000035">
    <property type="protein sequence ID" value="GFP29991.1"/>
    <property type="molecule type" value="Genomic_DNA"/>
</dbReference>
<dbReference type="GO" id="GO:0005737">
    <property type="term" value="C:cytoplasm"/>
    <property type="evidence" value="ECO:0007669"/>
    <property type="project" value="UniProtKB-SubCell"/>
</dbReference>
<evidence type="ECO:0000256" key="3">
    <source>
        <dbReference type="ARBA" id="ARBA00022741"/>
    </source>
</evidence>
<comment type="subunit">
    <text evidence="9">Part of the signal recognition particle protein translocation system, which is composed of SRP and FtsY.</text>
</comment>
<dbReference type="InterPro" id="IPR042101">
    <property type="entry name" value="SRP54_N_sf"/>
</dbReference>
<dbReference type="Proteomes" id="UP000588083">
    <property type="component" value="Unassembled WGS sequence"/>
</dbReference>
<dbReference type="SUPFAM" id="SSF47364">
    <property type="entry name" value="Domain of the SRP/SRP receptor G-proteins"/>
    <property type="match status" value="1"/>
</dbReference>
<comment type="catalytic activity">
    <reaction evidence="8 9">
        <text>GTP + H2O = GDP + phosphate + H(+)</text>
        <dbReference type="Rhea" id="RHEA:19669"/>
        <dbReference type="ChEBI" id="CHEBI:15377"/>
        <dbReference type="ChEBI" id="CHEBI:15378"/>
        <dbReference type="ChEBI" id="CHEBI:37565"/>
        <dbReference type="ChEBI" id="CHEBI:43474"/>
        <dbReference type="ChEBI" id="CHEBI:58189"/>
        <dbReference type="EC" id="3.6.5.4"/>
    </reaction>
</comment>
<dbReference type="PROSITE" id="PS00300">
    <property type="entry name" value="SRP54"/>
    <property type="match status" value="1"/>
</dbReference>
<dbReference type="FunFam" id="3.40.50.300:FF:000053">
    <property type="entry name" value="Signal recognition particle receptor FtsY"/>
    <property type="match status" value="1"/>
</dbReference>
<dbReference type="InterPro" id="IPR000897">
    <property type="entry name" value="SRP54_GTPase_dom"/>
</dbReference>
<name>A0A6V8NGR5_9ACTN</name>
<evidence type="ECO:0000313" key="12">
    <source>
        <dbReference type="EMBL" id="GFP29991.1"/>
    </source>
</evidence>
<evidence type="ECO:0000256" key="9">
    <source>
        <dbReference type="HAMAP-Rule" id="MF_00920"/>
    </source>
</evidence>
<keyword evidence="14" id="KW-1185">Reference proteome</keyword>
<comment type="function">
    <text evidence="9">Involved in targeting and insertion of nascent membrane proteins into the cytoplasmic membrane. Acts as a receptor for the complex formed by the signal recognition particle (SRP) and the ribosome-nascent chain (RNC).</text>
</comment>
<comment type="subcellular location">
    <subcellularLocation>
        <location evidence="9">Cell membrane</location>
        <topology evidence="9">Peripheral membrane protein</topology>
        <orientation evidence="9">Cytoplasmic side</orientation>
    </subcellularLocation>
    <subcellularLocation>
        <location evidence="9">Cytoplasm</location>
    </subcellularLocation>
</comment>
<dbReference type="SMART" id="SM00382">
    <property type="entry name" value="AAA"/>
    <property type="match status" value="1"/>
</dbReference>
<protein>
    <recommendedName>
        <fullName evidence="9">Signal recognition particle receptor FtsY</fullName>
        <shortName evidence="9">SRP receptor</shortName>
        <ecNumber evidence="9">3.6.5.4</ecNumber>
    </recommendedName>
</protein>
<dbReference type="InterPro" id="IPR004390">
    <property type="entry name" value="SR_rcpt_FtsY"/>
</dbReference>
<dbReference type="Proteomes" id="UP000574717">
    <property type="component" value="Unassembled WGS sequence"/>
</dbReference>
<proteinExistence type="inferred from homology"/>
<keyword evidence="6 9" id="KW-0472">Membrane</keyword>
<evidence type="ECO:0000256" key="7">
    <source>
        <dbReference type="ARBA" id="ARBA00023170"/>
    </source>
</evidence>
<feature type="domain" description="SRP54-type proteins GTP-binding" evidence="10">
    <location>
        <begin position="279"/>
        <end position="292"/>
    </location>
</feature>
<dbReference type="InterPro" id="IPR013822">
    <property type="entry name" value="Signal_recog_particl_SRP54_hlx"/>
</dbReference>
<evidence type="ECO:0000256" key="2">
    <source>
        <dbReference type="ARBA" id="ARBA00022490"/>
    </source>
</evidence>
<evidence type="ECO:0000259" key="10">
    <source>
        <dbReference type="PROSITE" id="PS00300"/>
    </source>
</evidence>
<dbReference type="Gene3D" id="3.40.50.300">
    <property type="entry name" value="P-loop containing nucleotide triphosphate hydrolases"/>
    <property type="match status" value="1"/>
</dbReference>
<dbReference type="HAMAP" id="MF_00920">
    <property type="entry name" value="FtsY"/>
    <property type="match status" value="1"/>
</dbReference>
<dbReference type="Gene3D" id="1.20.120.140">
    <property type="entry name" value="Signal recognition particle SRP54, nucleotide-binding domain"/>
    <property type="match status" value="1"/>
</dbReference>
<keyword evidence="5 9" id="KW-0342">GTP-binding</keyword>
<dbReference type="GO" id="GO:0003924">
    <property type="term" value="F:GTPase activity"/>
    <property type="evidence" value="ECO:0007669"/>
    <property type="project" value="UniProtKB-UniRule"/>
</dbReference>
<keyword evidence="1 9" id="KW-1003">Cell membrane</keyword>
<keyword evidence="7 9" id="KW-0675">Receptor</keyword>
<dbReference type="SMART" id="SM00962">
    <property type="entry name" value="SRP54"/>
    <property type="match status" value="1"/>
</dbReference>
<evidence type="ECO:0000313" key="13">
    <source>
        <dbReference type="Proteomes" id="UP000574717"/>
    </source>
</evidence>
<sequence>MTEKILLDRLKQALTRSRRNLSETLNIIISRFKSVDESIWEEIEEGLILADIGVATTLYLIESARQKVARGRISDPQRIKDILKEECTKILAESSQGLYFSEVGPTVYLMVGVNGVGKTTTIAKMAHMFKGENKKVMISAADTFRAAAIEQMENWGDRVGVEVVSHHRGADPGAVVFDSLKAAQSRGSDLLIIDTAGRMHTSHNLVAEMVKIKKVIAKSMGGAPHEVLLVLDATTGQNALSQAKIFNDALGVTGIILAKLDGTAKGGIVLTISNELKIPIKLVGFGEKVEDLAYFEPRVFVESLIE</sequence>
<reference evidence="13 14" key="1">
    <citation type="journal article" date="2020" name="Front. Microbiol.">
        <title>Single-cell genomics of novel Actinobacteria with the Wood-Ljungdahl pathway discovered in a serpentinizing system.</title>
        <authorList>
            <person name="Merino N."/>
            <person name="Kawai M."/>
            <person name="Boyd E.S."/>
            <person name="Colman D.R."/>
            <person name="McGlynn S.E."/>
            <person name="Nealson K.H."/>
            <person name="Kurokawa K."/>
            <person name="Hongoh Y."/>
        </authorList>
    </citation>
    <scope>NUCLEOTIDE SEQUENCE [LARGE SCALE GENOMIC DNA]</scope>
    <source>
        <strain evidence="11 13">S03</strain>
        <strain evidence="12 14">S34</strain>
    </source>
</reference>
<dbReference type="EMBL" id="BLRU01000052">
    <property type="protein sequence ID" value="GFP19247.1"/>
    <property type="molecule type" value="Genomic_DNA"/>
</dbReference>
<comment type="caution">
    <text evidence="9">Lacks conserved residue(s) required for the propagation of feature annotation.</text>
</comment>
<evidence type="ECO:0000256" key="5">
    <source>
        <dbReference type="ARBA" id="ARBA00023134"/>
    </source>
</evidence>
<dbReference type="PANTHER" id="PTHR43134">
    <property type="entry name" value="SIGNAL RECOGNITION PARTICLE RECEPTOR SUBUNIT ALPHA"/>
    <property type="match status" value="1"/>
</dbReference>
<evidence type="ECO:0000256" key="6">
    <source>
        <dbReference type="ARBA" id="ARBA00023136"/>
    </source>
</evidence>
<dbReference type="EC" id="3.6.5.4" evidence="9"/>
<dbReference type="NCBIfam" id="TIGR00064">
    <property type="entry name" value="ftsY"/>
    <property type="match status" value="1"/>
</dbReference>